<name>A0A098VPU8_9MICR</name>
<dbReference type="EMBL" id="JMKJ01000443">
    <property type="protein sequence ID" value="KGG50990.1"/>
    <property type="molecule type" value="Genomic_DNA"/>
</dbReference>
<dbReference type="SUPFAM" id="SSF53092">
    <property type="entry name" value="Creatinase/prolidase N-terminal domain"/>
    <property type="match status" value="1"/>
</dbReference>
<keyword evidence="3" id="KW-0479">Metal-binding</keyword>
<evidence type="ECO:0000256" key="2">
    <source>
        <dbReference type="ARBA" id="ARBA00008766"/>
    </source>
</evidence>
<comment type="similarity">
    <text evidence="2">Belongs to the peptidase M24B family.</text>
</comment>
<dbReference type="GeneID" id="25260134"/>
<sequence length="426" mass="46883">MPGIDLDIFSSRRRLLAKALPEKSLILIVGNRLRFATGPVFYPFQQSTNMLYLCGFDEPESALLISETGRSILFCAKEEEANVQFHGTNIGPSRATLFFGVDDAKYASELPGFLTDFISSHSIKRIFHSGVSADFSSSSASFASSIFPAIHGTPLLPIDDIIEGHRSVKSSKEIDLIRKASNAISFGFNDALKACHAGLSEHALASIISHGAIVKGNATSLSYEPVVAGSENALVLHYTKNRALLRQGSLVLIDAGALYFHYRSDVSRTFPVSGRFSDPQKELYTVVLNTLKYCTQMCSEKLGYSISDIYTASVYLLHEGLNKLGFSVSMRDLTRNLYFHNIGHHIGLDLHDVPSYSQDKKLVAGNVITIEPGLYIPRSAKYPSKCRYHGLGIRLENNIAVGWSTFENLTESIPVEIEDIEGKMSK</sequence>
<proteinExistence type="inferred from homology"/>
<evidence type="ECO:0000256" key="4">
    <source>
        <dbReference type="ARBA" id="ARBA00022801"/>
    </source>
</evidence>
<dbReference type="HOGENOM" id="CLU_017266_1_1_1"/>
<evidence type="ECO:0000259" key="6">
    <source>
        <dbReference type="SMART" id="SM01011"/>
    </source>
</evidence>
<dbReference type="AlphaFoldDB" id="A0A098VPU8"/>
<evidence type="ECO:0000313" key="8">
    <source>
        <dbReference type="Proteomes" id="UP000029725"/>
    </source>
</evidence>
<gene>
    <name evidence="7" type="ORF">DI09_49p200</name>
</gene>
<dbReference type="InterPro" id="IPR036005">
    <property type="entry name" value="Creatinase/aminopeptidase-like"/>
</dbReference>
<dbReference type="PANTHER" id="PTHR43226">
    <property type="entry name" value="XAA-PRO AMINOPEPTIDASE 3"/>
    <property type="match status" value="1"/>
</dbReference>
<dbReference type="GO" id="GO:0005739">
    <property type="term" value="C:mitochondrion"/>
    <property type="evidence" value="ECO:0007669"/>
    <property type="project" value="TreeGrafter"/>
</dbReference>
<dbReference type="SUPFAM" id="SSF55920">
    <property type="entry name" value="Creatinase/aminopeptidase"/>
    <property type="match status" value="1"/>
</dbReference>
<dbReference type="SMART" id="SM01011">
    <property type="entry name" value="AMP_N"/>
    <property type="match status" value="1"/>
</dbReference>
<dbReference type="Pfam" id="PF00557">
    <property type="entry name" value="Peptidase_M24"/>
    <property type="match status" value="1"/>
</dbReference>
<dbReference type="InterPro" id="IPR029149">
    <property type="entry name" value="Creatin/AminoP/Spt16_N"/>
</dbReference>
<evidence type="ECO:0000256" key="3">
    <source>
        <dbReference type="ARBA" id="ARBA00022723"/>
    </source>
</evidence>
<reference evidence="7 8" key="1">
    <citation type="submission" date="2014-04" db="EMBL/GenBank/DDBJ databases">
        <title>A new species of microsporidia sheds light on the evolution of extreme parasitism.</title>
        <authorList>
            <person name="Haag K.L."/>
            <person name="James T.Y."/>
            <person name="Larsson R."/>
            <person name="Schaer T.M."/>
            <person name="Refardt D."/>
            <person name="Pombert J.-F."/>
            <person name="Ebert D."/>
        </authorList>
    </citation>
    <scope>NUCLEOTIDE SEQUENCE [LARGE SCALE GENOMIC DNA]</scope>
    <source>
        <strain evidence="7 8">UGP3</strain>
        <tissue evidence="7">Spores</tissue>
    </source>
</reference>
<dbReference type="Gene3D" id="3.90.230.10">
    <property type="entry name" value="Creatinase/methionine aminopeptidase superfamily"/>
    <property type="match status" value="1"/>
</dbReference>
<dbReference type="GO" id="GO:0006508">
    <property type="term" value="P:proteolysis"/>
    <property type="evidence" value="ECO:0007669"/>
    <property type="project" value="TreeGrafter"/>
</dbReference>
<organism evidence="7 8">
    <name type="scientific">Mitosporidium daphniae</name>
    <dbReference type="NCBI Taxonomy" id="1485682"/>
    <lineage>
        <taxon>Eukaryota</taxon>
        <taxon>Fungi</taxon>
        <taxon>Fungi incertae sedis</taxon>
        <taxon>Microsporidia</taxon>
        <taxon>Mitosporidium</taxon>
    </lineage>
</organism>
<evidence type="ECO:0000256" key="1">
    <source>
        <dbReference type="ARBA" id="ARBA00001936"/>
    </source>
</evidence>
<keyword evidence="5" id="KW-0464">Manganese</keyword>
<dbReference type="GO" id="GO:0070006">
    <property type="term" value="F:metalloaminopeptidase activity"/>
    <property type="evidence" value="ECO:0007669"/>
    <property type="project" value="InterPro"/>
</dbReference>
<comment type="caution">
    <text evidence="7">The sequence shown here is derived from an EMBL/GenBank/DDBJ whole genome shotgun (WGS) entry which is preliminary data.</text>
</comment>
<evidence type="ECO:0000256" key="5">
    <source>
        <dbReference type="ARBA" id="ARBA00023211"/>
    </source>
</evidence>
<dbReference type="RefSeq" id="XP_013237417.1">
    <property type="nucleotide sequence ID" value="XM_013381963.1"/>
</dbReference>
<feature type="domain" description="Aminopeptidase P N-terminal" evidence="6">
    <location>
        <begin position="4"/>
        <end position="136"/>
    </location>
</feature>
<keyword evidence="4" id="KW-0378">Hydrolase</keyword>
<dbReference type="GO" id="GO:0030145">
    <property type="term" value="F:manganese ion binding"/>
    <property type="evidence" value="ECO:0007669"/>
    <property type="project" value="InterPro"/>
</dbReference>
<dbReference type="Pfam" id="PF05195">
    <property type="entry name" value="AMP_N"/>
    <property type="match status" value="1"/>
</dbReference>
<keyword evidence="8" id="KW-1185">Reference proteome</keyword>
<accession>A0A098VPU8</accession>
<dbReference type="InterPro" id="IPR007865">
    <property type="entry name" value="Aminopep_P_N"/>
</dbReference>
<dbReference type="PANTHER" id="PTHR43226:SF4">
    <property type="entry name" value="XAA-PRO AMINOPEPTIDASE 3"/>
    <property type="match status" value="1"/>
</dbReference>
<protein>
    <recommendedName>
        <fullName evidence="6">Aminopeptidase P N-terminal domain-containing protein</fullName>
    </recommendedName>
</protein>
<dbReference type="OrthoDB" id="4215474at2759"/>
<comment type="cofactor">
    <cofactor evidence="1">
        <name>Mn(2+)</name>
        <dbReference type="ChEBI" id="CHEBI:29035"/>
    </cofactor>
</comment>
<dbReference type="Proteomes" id="UP000029725">
    <property type="component" value="Unassembled WGS sequence"/>
</dbReference>
<dbReference type="InterPro" id="IPR052433">
    <property type="entry name" value="X-Pro_dipept-like"/>
</dbReference>
<dbReference type="InterPro" id="IPR000994">
    <property type="entry name" value="Pept_M24"/>
</dbReference>
<dbReference type="Gene3D" id="3.40.350.10">
    <property type="entry name" value="Creatinase/prolidase N-terminal domain"/>
    <property type="match status" value="1"/>
</dbReference>
<evidence type="ECO:0000313" key="7">
    <source>
        <dbReference type="EMBL" id="KGG50990.1"/>
    </source>
</evidence>
<dbReference type="VEuPathDB" id="MicrosporidiaDB:DI09_49p200"/>